<comment type="caution">
    <text evidence="2">The sequence shown here is derived from an EMBL/GenBank/DDBJ whole genome shotgun (WGS) entry which is preliminary data.</text>
</comment>
<sequence>MGHCVAFNCPNGCSKKIPGLTFHSFPKDETARKLGTLKISSSISSSKGGCQPKQSSNQPIPRQQLEC</sequence>
<accession>A0A4Y2JHB6</accession>
<organism evidence="2 3">
    <name type="scientific">Araneus ventricosus</name>
    <name type="common">Orbweaver spider</name>
    <name type="synonym">Epeira ventricosa</name>
    <dbReference type="NCBI Taxonomy" id="182803"/>
    <lineage>
        <taxon>Eukaryota</taxon>
        <taxon>Metazoa</taxon>
        <taxon>Ecdysozoa</taxon>
        <taxon>Arthropoda</taxon>
        <taxon>Chelicerata</taxon>
        <taxon>Arachnida</taxon>
        <taxon>Araneae</taxon>
        <taxon>Araneomorphae</taxon>
        <taxon>Entelegynae</taxon>
        <taxon>Araneoidea</taxon>
        <taxon>Araneidae</taxon>
        <taxon>Araneus</taxon>
    </lineage>
</organism>
<evidence type="ECO:0000313" key="3">
    <source>
        <dbReference type="Proteomes" id="UP000499080"/>
    </source>
</evidence>
<dbReference type="AlphaFoldDB" id="A0A4Y2JHB6"/>
<dbReference type="EMBL" id="BGPR01003529">
    <property type="protein sequence ID" value="GBM89285.1"/>
    <property type="molecule type" value="Genomic_DNA"/>
</dbReference>
<keyword evidence="3" id="KW-1185">Reference proteome</keyword>
<feature type="region of interest" description="Disordered" evidence="1">
    <location>
        <begin position="42"/>
        <end position="67"/>
    </location>
</feature>
<name>A0A4Y2JHB6_ARAVE</name>
<evidence type="ECO:0000256" key="1">
    <source>
        <dbReference type="SAM" id="MobiDB-lite"/>
    </source>
</evidence>
<proteinExistence type="predicted"/>
<evidence type="ECO:0008006" key="4">
    <source>
        <dbReference type="Google" id="ProtNLM"/>
    </source>
</evidence>
<gene>
    <name evidence="2" type="ORF">AVEN_88453_1</name>
</gene>
<protein>
    <recommendedName>
        <fullName evidence="4">THAP-type domain-containing protein</fullName>
    </recommendedName>
</protein>
<dbReference type="Proteomes" id="UP000499080">
    <property type="component" value="Unassembled WGS sequence"/>
</dbReference>
<feature type="compositionally biased region" description="Polar residues" evidence="1">
    <location>
        <begin position="52"/>
        <end position="67"/>
    </location>
</feature>
<evidence type="ECO:0000313" key="2">
    <source>
        <dbReference type="EMBL" id="GBM89285.1"/>
    </source>
</evidence>
<reference evidence="2 3" key="1">
    <citation type="journal article" date="2019" name="Sci. Rep.">
        <title>Orb-weaving spider Araneus ventricosus genome elucidates the spidroin gene catalogue.</title>
        <authorList>
            <person name="Kono N."/>
            <person name="Nakamura H."/>
            <person name="Ohtoshi R."/>
            <person name="Moran D.A.P."/>
            <person name="Shinohara A."/>
            <person name="Yoshida Y."/>
            <person name="Fujiwara M."/>
            <person name="Mori M."/>
            <person name="Tomita M."/>
            <person name="Arakawa K."/>
        </authorList>
    </citation>
    <scope>NUCLEOTIDE SEQUENCE [LARGE SCALE GENOMIC DNA]</scope>
</reference>
<dbReference type="OrthoDB" id="6509764at2759"/>